<dbReference type="InterPro" id="IPR021502">
    <property type="entry name" value="DUF3158"/>
</dbReference>
<comment type="caution">
    <text evidence="1">The sequence shown here is derived from an EMBL/GenBank/DDBJ whole genome shotgun (WGS) entry which is preliminary data.</text>
</comment>
<dbReference type="Proteomes" id="UP000539985">
    <property type="component" value="Unassembled WGS sequence"/>
</dbReference>
<dbReference type="EMBL" id="JACAQB010000024">
    <property type="protein sequence ID" value="NWB99556.1"/>
    <property type="molecule type" value="Genomic_DNA"/>
</dbReference>
<name>A0A7Y8C5M6_9PSED</name>
<proteinExistence type="predicted"/>
<evidence type="ECO:0000313" key="2">
    <source>
        <dbReference type="Proteomes" id="UP000539985"/>
    </source>
</evidence>
<dbReference type="Pfam" id="PF11358">
    <property type="entry name" value="DUF3158"/>
    <property type="match status" value="1"/>
</dbReference>
<protein>
    <submittedName>
        <fullName evidence="1">DUF3158 family protein</fullName>
    </submittedName>
</protein>
<sequence>MTFSRNGFADEQPTLPGVEAKHDAFRPLQHTAFCAVKHAAFFKGLLKPFKGKGELLQFGEACSELTGSLIELAIEGVLAQAEQYPFTLLPIRLTRQSTGAGTVFLRWCRVDRSKMGVDLWAELIGDMRTSINLLPDLYALELQRIVINMQISLAHSLSRQAYLCAGKVEVADQVYRQRMEQHIRHHREEN</sequence>
<gene>
    <name evidence="1" type="ORF">HX882_27080</name>
</gene>
<dbReference type="AlphaFoldDB" id="A0A7Y8C5M6"/>
<dbReference type="RefSeq" id="WP_177105147.1">
    <property type="nucleotide sequence ID" value="NZ_JACAQB010000024.1"/>
</dbReference>
<evidence type="ECO:0000313" key="1">
    <source>
        <dbReference type="EMBL" id="NWB99556.1"/>
    </source>
</evidence>
<accession>A0A7Y8C5M6</accession>
<organism evidence="1 2">
    <name type="scientific">Pseudomonas gingeri</name>
    <dbReference type="NCBI Taxonomy" id="117681"/>
    <lineage>
        <taxon>Bacteria</taxon>
        <taxon>Pseudomonadati</taxon>
        <taxon>Pseudomonadota</taxon>
        <taxon>Gammaproteobacteria</taxon>
        <taxon>Pseudomonadales</taxon>
        <taxon>Pseudomonadaceae</taxon>
        <taxon>Pseudomonas</taxon>
    </lineage>
</organism>
<reference evidence="1 2" key="1">
    <citation type="submission" date="2020-04" db="EMBL/GenBank/DDBJ databases">
        <title>Molecular characterization of pseudomonads from Agaricus bisporus reveal novel blotch 2 pathogens in Western Europe.</title>
        <authorList>
            <person name="Taparia T."/>
            <person name="Krijger M."/>
            <person name="Haynes E."/>
            <person name="Elpinstone J.G."/>
            <person name="Noble R."/>
            <person name="Van Der Wolf J."/>
        </authorList>
    </citation>
    <scope>NUCLEOTIDE SEQUENCE [LARGE SCALE GENOMIC DNA]</scope>
    <source>
        <strain evidence="1 2">H7001</strain>
    </source>
</reference>